<evidence type="ECO:0000256" key="3">
    <source>
        <dbReference type="ARBA" id="ARBA00022692"/>
    </source>
</evidence>
<dbReference type="GO" id="GO:0017004">
    <property type="term" value="P:cytochrome complex assembly"/>
    <property type="evidence" value="ECO:0007669"/>
    <property type="project" value="InterPro"/>
</dbReference>
<comment type="caution">
    <text evidence="8">The sequence shown here is derived from an EMBL/GenBank/DDBJ whole genome shotgun (WGS) entry which is preliminary data.</text>
</comment>
<evidence type="ECO:0000259" key="7">
    <source>
        <dbReference type="Pfam" id="PF02683"/>
    </source>
</evidence>
<evidence type="ECO:0000313" key="9">
    <source>
        <dbReference type="Proteomes" id="UP000293638"/>
    </source>
</evidence>
<protein>
    <submittedName>
        <fullName evidence="8">Cytochrome c-type biogenesis protein</fullName>
    </submittedName>
</protein>
<keyword evidence="4 6" id="KW-1133">Transmembrane helix</keyword>
<dbReference type="PANTHER" id="PTHR31272">
    <property type="entry name" value="CYTOCHROME C-TYPE BIOGENESIS PROTEIN HI_1454-RELATED"/>
    <property type="match status" value="1"/>
</dbReference>
<keyword evidence="3 6" id="KW-0812">Transmembrane</keyword>
<feature type="domain" description="Cytochrome C biogenesis protein transmembrane" evidence="7">
    <location>
        <begin position="15"/>
        <end position="222"/>
    </location>
</feature>
<reference evidence="8 9" key="1">
    <citation type="submission" date="2019-02" db="EMBL/GenBank/DDBJ databases">
        <title>Genomic Encyclopedia of Type Strains, Phase IV (KMG-IV): sequencing the most valuable type-strain genomes for metagenomic binning, comparative biology and taxonomic classification.</title>
        <authorList>
            <person name="Goeker M."/>
        </authorList>
    </citation>
    <scope>NUCLEOTIDE SEQUENCE [LARGE SCALE GENOMIC DNA]</scope>
    <source>
        <strain evidence="8 9">DSM 45622</strain>
    </source>
</reference>
<name>A0A4Q7NA39_9ACTN</name>
<sequence length="244" mass="25329">MSTITTGPLLLAAPLAAAAGLVSFLSPCVLPLVPGYLSYVTGLTGEELAERRRGRVVPGTVLFVLGFSAVFILEGVLTTLAARVFLVEHQHALQQVLGVLTILLGLAFAGALPGVAREFRLHRRPALGLAGAPMLGALFGLGWTPCVGPTLAAVLNLGAAGGDSTRSALLAAAYCLGLGLPFLVAGLAYRRALSAFSVVRRHSVWVLRFGGVMLVAIGLLLLSGTWSELLVIVQRRVDSFGPAL</sequence>
<evidence type="ECO:0000256" key="4">
    <source>
        <dbReference type="ARBA" id="ARBA00022989"/>
    </source>
</evidence>
<proteinExistence type="inferred from homology"/>
<feature type="transmembrane region" description="Helical" evidence="6">
    <location>
        <begin position="127"/>
        <end position="155"/>
    </location>
</feature>
<evidence type="ECO:0000256" key="2">
    <source>
        <dbReference type="ARBA" id="ARBA00006143"/>
    </source>
</evidence>
<dbReference type="InterPro" id="IPR003834">
    <property type="entry name" value="Cyt_c_assmbl_TM_dom"/>
</dbReference>
<dbReference type="Proteomes" id="UP000293638">
    <property type="component" value="Unassembled WGS sequence"/>
</dbReference>
<accession>A0A4Q7NA39</accession>
<keyword evidence="9" id="KW-1185">Reference proteome</keyword>
<evidence type="ECO:0000256" key="1">
    <source>
        <dbReference type="ARBA" id="ARBA00004141"/>
    </source>
</evidence>
<evidence type="ECO:0000313" key="8">
    <source>
        <dbReference type="EMBL" id="RZS79045.1"/>
    </source>
</evidence>
<comment type="subcellular location">
    <subcellularLocation>
        <location evidence="1">Membrane</location>
        <topology evidence="1">Multi-pass membrane protein</topology>
    </subcellularLocation>
</comment>
<dbReference type="PANTHER" id="PTHR31272:SF4">
    <property type="entry name" value="CYTOCHROME C-TYPE BIOGENESIS PROTEIN HI_1454-RELATED"/>
    <property type="match status" value="1"/>
</dbReference>
<dbReference type="GO" id="GO:0016020">
    <property type="term" value="C:membrane"/>
    <property type="evidence" value="ECO:0007669"/>
    <property type="project" value="UniProtKB-SubCell"/>
</dbReference>
<dbReference type="EMBL" id="SGXD01000007">
    <property type="protein sequence ID" value="RZS79045.1"/>
    <property type="molecule type" value="Genomic_DNA"/>
</dbReference>
<dbReference type="RefSeq" id="WP_130494631.1">
    <property type="nucleotide sequence ID" value="NZ_SGXD01000007.1"/>
</dbReference>
<feature type="transmembrane region" description="Helical" evidence="6">
    <location>
        <begin position="61"/>
        <end position="86"/>
    </location>
</feature>
<feature type="transmembrane region" description="Helical" evidence="6">
    <location>
        <begin position="167"/>
        <end position="189"/>
    </location>
</feature>
<dbReference type="Pfam" id="PF02683">
    <property type="entry name" value="DsbD_TM"/>
    <property type="match status" value="1"/>
</dbReference>
<dbReference type="OrthoDB" id="9803065at2"/>
<feature type="transmembrane region" description="Helical" evidence="6">
    <location>
        <begin position="205"/>
        <end position="226"/>
    </location>
</feature>
<dbReference type="AlphaFoldDB" id="A0A4Q7NA39"/>
<feature type="transmembrane region" description="Helical" evidence="6">
    <location>
        <begin position="92"/>
        <end position="115"/>
    </location>
</feature>
<evidence type="ECO:0000256" key="6">
    <source>
        <dbReference type="SAM" id="Phobius"/>
    </source>
</evidence>
<dbReference type="InterPro" id="IPR051790">
    <property type="entry name" value="Cytochrome_c-biogenesis_DsbD"/>
</dbReference>
<evidence type="ECO:0000256" key="5">
    <source>
        <dbReference type="ARBA" id="ARBA00023136"/>
    </source>
</evidence>
<comment type="similarity">
    <text evidence="2">Belongs to the DsbD family.</text>
</comment>
<gene>
    <name evidence="8" type="ORF">EV189_3915</name>
</gene>
<keyword evidence="5 6" id="KW-0472">Membrane</keyword>
<organism evidence="8 9">
    <name type="scientific">Motilibacter rhizosphaerae</name>
    <dbReference type="NCBI Taxonomy" id="598652"/>
    <lineage>
        <taxon>Bacteria</taxon>
        <taxon>Bacillati</taxon>
        <taxon>Actinomycetota</taxon>
        <taxon>Actinomycetes</taxon>
        <taxon>Motilibacterales</taxon>
        <taxon>Motilibacteraceae</taxon>
        <taxon>Motilibacter</taxon>
    </lineage>
</organism>